<evidence type="ECO:0000313" key="1">
    <source>
        <dbReference type="EMBL" id="GET04933.1"/>
    </source>
</evidence>
<reference evidence="1" key="1">
    <citation type="submission" date="2019-10" db="EMBL/GenBank/DDBJ databases">
        <title>Conservation and host-specific expression of non-tandemly repeated heterogenous ribosome RNA gene in arbuscular mycorrhizal fungi.</title>
        <authorList>
            <person name="Maeda T."/>
            <person name="Kobayashi Y."/>
            <person name="Nakagawa T."/>
            <person name="Ezawa T."/>
            <person name="Yamaguchi K."/>
            <person name="Bino T."/>
            <person name="Nishimoto Y."/>
            <person name="Shigenobu S."/>
            <person name="Kawaguchi M."/>
        </authorList>
    </citation>
    <scope>NUCLEOTIDE SEQUENCE</scope>
    <source>
        <strain evidence="1">HR1</strain>
    </source>
</reference>
<dbReference type="OrthoDB" id="2320096at2759"/>
<proteinExistence type="predicted"/>
<dbReference type="AlphaFoldDB" id="A0A8H3R6N6"/>
<gene>
    <name evidence="1" type="ORF">RCL2_003122600</name>
</gene>
<evidence type="ECO:0000313" key="2">
    <source>
        <dbReference type="Proteomes" id="UP000615446"/>
    </source>
</evidence>
<comment type="caution">
    <text evidence="1">The sequence shown here is derived from an EMBL/GenBank/DDBJ whole genome shotgun (WGS) entry which is preliminary data.</text>
</comment>
<dbReference type="Proteomes" id="UP000615446">
    <property type="component" value="Unassembled WGS sequence"/>
</dbReference>
<sequence length="168" mass="19306">MSRYLCGDLDVKEELDNNNLDIKVNNKESEAVNYEIVLAERLQLSLNEIPLCLRQRAARILEVLDGITVDDPIIFIEWTNPWPCGRVNTKRHLINDIVNGGGTNEFNSDTIFSFQTCRQLGNWINNRPAWSKRDRGANPRPDVGHMYRISKVTDRIAELEDAAYVFND</sequence>
<name>A0A8H3R6N6_9GLOM</name>
<dbReference type="EMBL" id="BLAL01000357">
    <property type="protein sequence ID" value="GET04933.1"/>
    <property type="molecule type" value="Genomic_DNA"/>
</dbReference>
<organism evidence="1 2">
    <name type="scientific">Rhizophagus clarus</name>
    <dbReference type="NCBI Taxonomy" id="94130"/>
    <lineage>
        <taxon>Eukaryota</taxon>
        <taxon>Fungi</taxon>
        <taxon>Fungi incertae sedis</taxon>
        <taxon>Mucoromycota</taxon>
        <taxon>Glomeromycotina</taxon>
        <taxon>Glomeromycetes</taxon>
        <taxon>Glomerales</taxon>
        <taxon>Glomeraceae</taxon>
        <taxon>Rhizophagus</taxon>
    </lineage>
</organism>
<protein>
    <submittedName>
        <fullName evidence="1">Uncharacterized protein</fullName>
    </submittedName>
</protein>
<accession>A0A8H3R6N6</accession>